<keyword evidence="13" id="KW-0547">Nucleotide-binding</keyword>
<evidence type="ECO:0000256" key="13">
    <source>
        <dbReference type="HAMAP-Rule" id="MF_00394"/>
    </source>
</evidence>
<dbReference type="EMBL" id="JACHHY010000007">
    <property type="protein sequence ID" value="MBB5018173.1"/>
    <property type="molecule type" value="Genomic_DNA"/>
</dbReference>
<proteinExistence type="inferred from homology"/>
<sequence length="331" mass="34896">MKLAVLGAGAWGTALAISFARKHDVTLWGRNTDHMAALAADRLNRQYLPECPFPEGLKITADLAAALAGAELIMIVTASAGLRSTLKQVVALMPSLVPVVWACKGFEAQTALLPHKVVEQELPAGVPSAVLSGPSFAKEVGLGLPAAVTIASHDKAFAVELAAKLHSSRLRMYSSDDVVGVEVGGAVKNVMAIAAGIADGMKLGHNARAALITRGLAEITRLGVKLGGRVETFMGLAGVGDLILTCTGDLSRNRRVGLLMAEGKKLDQILHDLGHVAEGVASAREILRLAQENGVEMPITHSVCRALFDDEPVPKVLDSLLERQSKPEFHH</sequence>
<dbReference type="RefSeq" id="WP_184037036.1">
    <property type="nucleotide sequence ID" value="NZ_JACHHY010000007.1"/>
</dbReference>
<name>A0A840MPR8_9PROT</name>
<dbReference type="Pfam" id="PF07479">
    <property type="entry name" value="NAD_Gly3P_dh_C"/>
    <property type="match status" value="1"/>
</dbReference>
<evidence type="ECO:0000259" key="19">
    <source>
        <dbReference type="Pfam" id="PF07479"/>
    </source>
</evidence>
<feature type="binding site" evidence="16">
    <location>
        <begin position="7"/>
        <end position="12"/>
    </location>
    <ligand>
        <name>NAD(+)</name>
        <dbReference type="ChEBI" id="CHEBI:57540"/>
    </ligand>
</feature>
<dbReference type="PIRSF" id="PIRSF000114">
    <property type="entry name" value="Glycerol-3-P_dh"/>
    <property type="match status" value="1"/>
</dbReference>
<feature type="binding site" evidence="13">
    <location>
        <position position="137"/>
    </location>
    <ligand>
        <name>NADPH</name>
        <dbReference type="ChEBI" id="CHEBI:57783"/>
    </ligand>
</feature>
<evidence type="ECO:0000256" key="15">
    <source>
        <dbReference type="PIRSR" id="PIRSR000114-2"/>
    </source>
</evidence>
<evidence type="ECO:0000256" key="2">
    <source>
        <dbReference type="ARBA" id="ARBA00022516"/>
    </source>
</evidence>
<feature type="binding site" evidence="16">
    <location>
        <position position="137"/>
    </location>
    <ligand>
        <name>NAD(+)</name>
        <dbReference type="ChEBI" id="CHEBI:57540"/>
    </ligand>
</feature>
<dbReference type="PROSITE" id="PS00957">
    <property type="entry name" value="NAD_G3PDH"/>
    <property type="match status" value="1"/>
</dbReference>
<dbReference type="InterPro" id="IPR036291">
    <property type="entry name" value="NAD(P)-bd_dom_sf"/>
</dbReference>
<dbReference type="GO" id="GO:0005975">
    <property type="term" value="P:carbohydrate metabolic process"/>
    <property type="evidence" value="ECO:0007669"/>
    <property type="project" value="InterPro"/>
</dbReference>
<comment type="pathway">
    <text evidence="13">Membrane lipid metabolism; glycerophospholipid metabolism.</text>
</comment>
<evidence type="ECO:0000256" key="9">
    <source>
        <dbReference type="ARBA" id="ARBA00052716"/>
    </source>
</evidence>
<dbReference type="GO" id="GO:0047952">
    <property type="term" value="F:glycerol-3-phosphate dehydrogenase [NAD(P)+] activity"/>
    <property type="evidence" value="ECO:0007669"/>
    <property type="project" value="UniProtKB-UniRule"/>
</dbReference>
<feature type="binding site" evidence="13">
    <location>
        <position position="133"/>
    </location>
    <ligand>
        <name>sn-glycerol 3-phosphate</name>
        <dbReference type="ChEBI" id="CHEBI:57597"/>
    </ligand>
</feature>
<evidence type="ECO:0000256" key="6">
    <source>
        <dbReference type="ARBA" id="ARBA00023098"/>
    </source>
</evidence>
<dbReference type="InterPro" id="IPR013328">
    <property type="entry name" value="6PGD_dom2"/>
</dbReference>
<feature type="binding site" evidence="13">
    <location>
        <position position="252"/>
    </location>
    <ligand>
        <name>sn-glycerol 3-phosphate</name>
        <dbReference type="ChEBI" id="CHEBI:57597"/>
    </ligand>
</feature>
<evidence type="ECO:0000256" key="10">
    <source>
        <dbReference type="ARBA" id="ARBA00066687"/>
    </source>
</evidence>
<feature type="binding site" evidence="13">
    <location>
        <position position="104"/>
    </location>
    <ligand>
        <name>NADPH</name>
        <dbReference type="ChEBI" id="CHEBI:57783"/>
    </ligand>
</feature>
<evidence type="ECO:0000256" key="1">
    <source>
        <dbReference type="ARBA" id="ARBA00011009"/>
    </source>
</evidence>
<dbReference type="AlphaFoldDB" id="A0A840MPR8"/>
<feature type="binding site" evidence="15">
    <location>
        <position position="104"/>
    </location>
    <ligand>
        <name>substrate</name>
    </ligand>
</feature>
<feature type="binding site" evidence="13">
    <location>
        <position position="47"/>
    </location>
    <ligand>
        <name>NADPH</name>
        <dbReference type="ChEBI" id="CHEBI:57783"/>
    </ligand>
</feature>
<dbReference type="GO" id="GO:0005829">
    <property type="term" value="C:cytosol"/>
    <property type="evidence" value="ECO:0007669"/>
    <property type="project" value="TreeGrafter"/>
</dbReference>
<dbReference type="GO" id="GO:0051287">
    <property type="term" value="F:NAD binding"/>
    <property type="evidence" value="ECO:0007669"/>
    <property type="project" value="InterPro"/>
</dbReference>
<feature type="binding site" evidence="13">
    <location>
        <position position="104"/>
    </location>
    <ligand>
        <name>sn-glycerol 3-phosphate</name>
        <dbReference type="ChEBI" id="CHEBI:57597"/>
    </ligand>
</feature>
<dbReference type="FunFam" id="3.40.50.720:FF:000019">
    <property type="entry name" value="Glycerol-3-phosphate dehydrogenase [NAD(P)+]"/>
    <property type="match status" value="1"/>
</dbReference>
<reference evidence="20 21" key="1">
    <citation type="submission" date="2020-08" db="EMBL/GenBank/DDBJ databases">
        <title>Genomic Encyclopedia of Type Strains, Phase IV (KMG-IV): sequencing the most valuable type-strain genomes for metagenomic binning, comparative biology and taxonomic classification.</title>
        <authorList>
            <person name="Goeker M."/>
        </authorList>
    </citation>
    <scope>NUCLEOTIDE SEQUENCE [LARGE SCALE GENOMIC DNA]</scope>
    <source>
        <strain evidence="20 21">DSM 27165</strain>
    </source>
</reference>
<comment type="function">
    <text evidence="13">Catalyzes the reduction of the glycolytic intermediate dihydroxyacetone phosphate (DHAP) to sn-glycerol 3-phosphate (G3P), the key precursor for phospholipid synthesis.</text>
</comment>
<keyword evidence="6 13" id="KW-0443">Lipid metabolism</keyword>
<dbReference type="InterPro" id="IPR006109">
    <property type="entry name" value="G3P_DH_NAD-dep_C"/>
</dbReference>
<organism evidence="20 21">
    <name type="scientific">Chitinivorax tropicus</name>
    <dbReference type="NCBI Taxonomy" id="714531"/>
    <lineage>
        <taxon>Bacteria</taxon>
        <taxon>Pseudomonadati</taxon>
        <taxon>Pseudomonadota</taxon>
        <taxon>Betaproteobacteria</taxon>
        <taxon>Chitinivorax</taxon>
    </lineage>
</organism>
<protein>
    <recommendedName>
        <fullName evidence="11 13">Glycerol-3-phosphate dehydrogenase [NAD(P)+]</fullName>
        <ecNumber evidence="10 13">1.1.1.94</ecNumber>
    </recommendedName>
    <alternativeName>
        <fullName evidence="13">NAD(P)(+)-dependent glycerol-3-phosphate dehydrogenase</fullName>
    </alternativeName>
    <alternativeName>
        <fullName evidence="12 13">NAD(P)H-dependent dihydroxyacetone-phosphate reductase</fullName>
    </alternativeName>
</protein>
<dbReference type="FunFam" id="1.10.1040.10:FF:000001">
    <property type="entry name" value="Glycerol-3-phosphate dehydrogenase [NAD(P)+]"/>
    <property type="match status" value="1"/>
</dbReference>
<evidence type="ECO:0000256" key="3">
    <source>
        <dbReference type="ARBA" id="ARBA00022857"/>
    </source>
</evidence>
<dbReference type="HAMAP" id="MF_00394">
    <property type="entry name" value="NAD_Glyc3P_dehydrog"/>
    <property type="match status" value="1"/>
</dbReference>
<feature type="binding site" evidence="13">
    <location>
        <position position="252"/>
    </location>
    <ligand>
        <name>NADPH</name>
        <dbReference type="ChEBI" id="CHEBI:57783"/>
    </ligand>
</feature>
<feature type="binding site" evidence="16">
    <location>
        <position position="252"/>
    </location>
    <ligand>
        <name>NAD(+)</name>
        <dbReference type="ChEBI" id="CHEBI:57540"/>
    </ligand>
</feature>
<comment type="catalytic activity">
    <reaction evidence="13">
        <text>sn-glycerol 3-phosphate + NAD(+) = dihydroxyacetone phosphate + NADH + H(+)</text>
        <dbReference type="Rhea" id="RHEA:11092"/>
        <dbReference type="ChEBI" id="CHEBI:15378"/>
        <dbReference type="ChEBI" id="CHEBI:57540"/>
        <dbReference type="ChEBI" id="CHEBI:57597"/>
        <dbReference type="ChEBI" id="CHEBI:57642"/>
        <dbReference type="ChEBI" id="CHEBI:57945"/>
        <dbReference type="EC" id="1.1.1.94"/>
    </reaction>
</comment>
<feature type="active site" description="Proton acceptor" evidence="13 14">
    <location>
        <position position="188"/>
    </location>
</feature>
<evidence type="ECO:0000259" key="18">
    <source>
        <dbReference type="Pfam" id="PF01210"/>
    </source>
</evidence>
<keyword evidence="7 13" id="KW-0594">Phospholipid biosynthesis</keyword>
<dbReference type="PANTHER" id="PTHR11728:SF1">
    <property type="entry name" value="GLYCEROL-3-PHOSPHATE DEHYDROGENASE [NAD(+)] 2, CHLOROPLASTIC"/>
    <property type="match status" value="1"/>
</dbReference>
<keyword evidence="5 13" id="KW-0520">NAD</keyword>
<comment type="catalytic activity">
    <reaction evidence="9">
        <text>sn-glycerol 3-phosphate + NADP(+) = dihydroxyacetone phosphate + NADPH + H(+)</text>
        <dbReference type="Rhea" id="RHEA:11096"/>
        <dbReference type="ChEBI" id="CHEBI:15378"/>
        <dbReference type="ChEBI" id="CHEBI:57597"/>
        <dbReference type="ChEBI" id="CHEBI:57642"/>
        <dbReference type="ChEBI" id="CHEBI:57783"/>
        <dbReference type="ChEBI" id="CHEBI:58349"/>
        <dbReference type="EC" id="1.1.1.94"/>
    </reaction>
    <physiologicalReaction direction="right-to-left" evidence="9">
        <dbReference type="Rhea" id="RHEA:11098"/>
    </physiologicalReaction>
</comment>
<keyword evidence="3 13" id="KW-0521">NADP</keyword>
<feature type="binding site" evidence="13">
    <location>
        <position position="11"/>
    </location>
    <ligand>
        <name>NADPH</name>
        <dbReference type="ChEBI" id="CHEBI:57783"/>
    </ligand>
</feature>
<keyword evidence="4 13" id="KW-0560">Oxidoreductase</keyword>
<dbReference type="InterPro" id="IPR006168">
    <property type="entry name" value="G3P_DH_NAD-dep"/>
</dbReference>
<comment type="subcellular location">
    <subcellularLocation>
        <location evidence="13">Cytoplasm</location>
    </subcellularLocation>
</comment>
<dbReference type="SUPFAM" id="SSF48179">
    <property type="entry name" value="6-phosphogluconate dehydrogenase C-terminal domain-like"/>
    <property type="match status" value="1"/>
</dbReference>
<dbReference type="Gene3D" id="3.40.50.720">
    <property type="entry name" value="NAD(P)-binding Rossmann-like Domain"/>
    <property type="match status" value="1"/>
</dbReference>
<evidence type="ECO:0000256" key="4">
    <source>
        <dbReference type="ARBA" id="ARBA00023002"/>
    </source>
</evidence>
<dbReference type="PRINTS" id="PR00077">
    <property type="entry name" value="GPDHDRGNASE"/>
</dbReference>
<feature type="binding site" evidence="13">
    <location>
        <position position="30"/>
    </location>
    <ligand>
        <name>NADPH</name>
        <dbReference type="ChEBI" id="CHEBI:57783"/>
    </ligand>
</feature>
<evidence type="ECO:0000256" key="8">
    <source>
        <dbReference type="ARBA" id="ARBA00023264"/>
    </source>
</evidence>
<evidence type="ECO:0000256" key="5">
    <source>
        <dbReference type="ARBA" id="ARBA00023027"/>
    </source>
</evidence>
<keyword evidence="2 13" id="KW-0444">Lipid biosynthesis</keyword>
<feature type="binding site" evidence="13">
    <location>
        <position position="276"/>
    </location>
    <ligand>
        <name>NADPH</name>
        <dbReference type="ChEBI" id="CHEBI:57783"/>
    </ligand>
</feature>
<feature type="domain" description="Glycerol-3-phosphate dehydrogenase NAD-dependent N-terminal" evidence="18">
    <location>
        <begin position="2"/>
        <end position="157"/>
    </location>
</feature>
<evidence type="ECO:0000313" key="21">
    <source>
        <dbReference type="Proteomes" id="UP000575898"/>
    </source>
</evidence>
<comment type="caution">
    <text evidence="20">The sequence shown here is derived from an EMBL/GenBank/DDBJ whole genome shotgun (WGS) entry which is preliminary data.</text>
</comment>
<dbReference type="GO" id="GO:0008654">
    <property type="term" value="P:phospholipid biosynthetic process"/>
    <property type="evidence" value="ECO:0007669"/>
    <property type="project" value="UniProtKB-KW"/>
</dbReference>
<dbReference type="InterPro" id="IPR011128">
    <property type="entry name" value="G3P_DH_NAD-dep_N"/>
</dbReference>
<dbReference type="Gene3D" id="1.10.1040.10">
    <property type="entry name" value="N-(1-d-carboxylethyl)-l-norvaline Dehydrogenase, domain 2"/>
    <property type="match status" value="1"/>
</dbReference>
<comment type="similarity">
    <text evidence="1 13 17">Belongs to the NAD-dependent glycerol-3-phosphate dehydrogenase family.</text>
</comment>
<dbReference type="InterPro" id="IPR008927">
    <property type="entry name" value="6-PGluconate_DH-like_C_sf"/>
</dbReference>
<dbReference type="GO" id="GO:0006650">
    <property type="term" value="P:glycerophospholipid metabolic process"/>
    <property type="evidence" value="ECO:0007669"/>
    <property type="project" value="UniProtKB-UniRule"/>
</dbReference>
<keyword evidence="13" id="KW-0963">Cytoplasm</keyword>
<dbReference type="GO" id="GO:0046167">
    <property type="term" value="P:glycerol-3-phosphate biosynthetic process"/>
    <property type="evidence" value="ECO:0007669"/>
    <property type="project" value="UniProtKB-UniRule"/>
</dbReference>
<feature type="binding site" evidence="13">
    <location>
        <position position="251"/>
    </location>
    <ligand>
        <name>sn-glycerol 3-phosphate</name>
        <dbReference type="ChEBI" id="CHEBI:57597"/>
    </ligand>
</feature>
<feature type="binding site" evidence="13">
    <location>
        <position position="278"/>
    </location>
    <ligand>
        <name>NADPH</name>
        <dbReference type="ChEBI" id="CHEBI:57783"/>
    </ligand>
</feature>
<evidence type="ECO:0000256" key="14">
    <source>
        <dbReference type="PIRSR" id="PIRSR000114-1"/>
    </source>
</evidence>
<keyword evidence="21" id="KW-1185">Reference proteome</keyword>
<evidence type="ECO:0000313" key="20">
    <source>
        <dbReference type="EMBL" id="MBB5018173.1"/>
    </source>
</evidence>
<dbReference type="UniPathway" id="UPA00940"/>
<keyword evidence="8 13" id="KW-1208">Phospholipid metabolism</keyword>
<dbReference type="Pfam" id="PF01210">
    <property type="entry name" value="NAD_Gly3P_dh_N"/>
    <property type="match status" value="1"/>
</dbReference>
<dbReference type="SUPFAM" id="SSF51735">
    <property type="entry name" value="NAD(P)-binding Rossmann-fold domains"/>
    <property type="match status" value="1"/>
</dbReference>
<accession>A0A840MPR8</accession>
<evidence type="ECO:0000256" key="11">
    <source>
        <dbReference type="ARBA" id="ARBA00069372"/>
    </source>
</evidence>
<dbReference type="PANTHER" id="PTHR11728">
    <property type="entry name" value="GLYCEROL-3-PHOSPHATE DEHYDROGENASE"/>
    <property type="match status" value="1"/>
</dbReference>
<dbReference type="GO" id="GO:0046168">
    <property type="term" value="P:glycerol-3-phosphate catabolic process"/>
    <property type="evidence" value="ECO:0007669"/>
    <property type="project" value="InterPro"/>
</dbReference>
<feature type="binding site" evidence="13">
    <location>
        <position position="241"/>
    </location>
    <ligand>
        <name>sn-glycerol 3-phosphate</name>
        <dbReference type="ChEBI" id="CHEBI:57597"/>
    </ligand>
</feature>
<evidence type="ECO:0000256" key="7">
    <source>
        <dbReference type="ARBA" id="ARBA00023209"/>
    </source>
</evidence>
<evidence type="ECO:0000256" key="16">
    <source>
        <dbReference type="PIRSR" id="PIRSR000114-3"/>
    </source>
</evidence>
<feature type="binding site" evidence="15">
    <location>
        <begin position="252"/>
        <end position="253"/>
    </location>
    <ligand>
        <name>substrate</name>
    </ligand>
</feature>
<feature type="binding site" evidence="13">
    <location>
        <position position="135"/>
    </location>
    <ligand>
        <name>sn-glycerol 3-phosphate</name>
        <dbReference type="ChEBI" id="CHEBI:57597"/>
    </ligand>
</feature>
<dbReference type="EC" id="1.1.1.94" evidence="10 13"/>
<evidence type="ECO:0000256" key="12">
    <source>
        <dbReference type="ARBA" id="ARBA00080511"/>
    </source>
</evidence>
<comment type="caution">
    <text evidence="13">Lacks conserved residue(s) required for the propagation of feature annotation.</text>
</comment>
<feature type="binding site" evidence="13">
    <location>
        <position position="188"/>
    </location>
    <ligand>
        <name>sn-glycerol 3-phosphate</name>
        <dbReference type="ChEBI" id="CHEBI:57597"/>
    </ligand>
</feature>
<feature type="domain" description="Glycerol-3-phosphate dehydrogenase NAD-dependent C-terminal" evidence="19">
    <location>
        <begin position="177"/>
        <end position="317"/>
    </location>
</feature>
<dbReference type="NCBIfam" id="NF000940">
    <property type="entry name" value="PRK00094.1-2"/>
    <property type="match status" value="1"/>
</dbReference>
<gene>
    <name evidence="13" type="primary">gpsA</name>
    <name evidence="20" type="ORF">HNQ59_001458</name>
</gene>
<feature type="binding site" evidence="13">
    <location>
        <position position="253"/>
    </location>
    <ligand>
        <name>sn-glycerol 3-phosphate</name>
        <dbReference type="ChEBI" id="CHEBI:57597"/>
    </ligand>
</feature>
<dbReference type="NCBIfam" id="NF000942">
    <property type="entry name" value="PRK00094.1-4"/>
    <property type="match status" value="1"/>
</dbReference>
<evidence type="ECO:0000256" key="17">
    <source>
        <dbReference type="RuleBase" id="RU000437"/>
    </source>
</evidence>
<dbReference type="Proteomes" id="UP000575898">
    <property type="component" value="Unassembled WGS sequence"/>
</dbReference>